<accession>A0A3P1SUH6</accession>
<sequence length="131" mass="15027">MIIPSPDKLVESNVSVLAKFGYKAFEGAEEDWSGMWALLKGDFASAESSEVPDFSAMSPSQQEAAKIYMRRRLIADRFFEECRACQADLYKGIDTEQMERYTLARDAYEDSVNHFGEAREKLEEIMKGVYW</sequence>
<dbReference type="OrthoDB" id="8445960at2"/>
<protein>
    <submittedName>
        <fullName evidence="1">Uncharacterized protein</fullName>
    </submittedName>
</protein>
<keyword evidence="2" id="KW-1185">Reference proteome</keyword>
<evidence type="ECO:0000313" key="2">
    <source>
        <dbReference type="Proteomes" id="UP000267535"/>
    </source>
</evidence>
<proteinExistence type="predicted"/>
<dbReference type="RefSeq" id="WP_124925270.1">
    <property type="nucleotide sequence ID" value="NZ_BMOH01000003.1"/>
</dbReference>
<gene>
    <name evidence="1" type="ORF">EHS89_06280</name>
</gene>
<organism evidence="1 2">
    <name type="scientific">Amphritea balenae</name>
    <dbReference type="NCBI Taxonomy" id="452629"/>
    <lineage>
        <taxon>Bacteria</taxon>
        <taxon>Pseudomonadati</taxon>
        <taxon>Pseudomonadota</taxon>
        <taxon>Gammaproteobacteria</taxon>
        <taxon>Oceanospirillales</taxon>
        <taxon>Oceanospirillaceae</taxon>
        <taxon>Amphritea</taxon>
    </lineage>
</organism>
<dbReference type="Proteomes" id="UP000267535">
    <property type="component" value="Unassembled WGS sequence"/>
</dbReference>
<comment type="caution">
    <text evidence="1">The sequence shown here is derived from an EMBL/GenBank/DDBJ whole genome shotgun (WGS) entry which is preliminary data.</text>
</comment>
<reference evidence="1 2" key="1">
    <citation type="submission" date="2018-11" db="EMBL/GenBank/DDBJ databases">
        <title>The draft genome sequence of Amphritea balenae JAMM 1525T.</title>
        <authorList>
            <person name="Fang Z."/>
            <person name="Zhang Y."/>
            <person name="Han X."/>
        </authorList>
    </citation>
    <scope>NUCLEOTIDE SEQUENCE [LARGE SCALE GENOMIC DNA]</scope>
    <source>
        <strain evidence="1 2">JAMM 1525</strain>
    </source>
</reference>
<evidence type="ECO:0000313" key="1">
    <source>
        <dbReference type="EMBL" id="RRD00688.1"/>
    </source>
</evidence>
<dbReference type="EMBL" id="RQXV01000002">
    <property type="protein sequence ID" value="RRD00688.1"/>
    <property type="molecule type" value="Genomic_DNA"/>
</dbReference>
<dbReference type="AlphaFoldDB" id="A0A3P1SUH6"/>
<name>A0A3P1SUH6_9GAMM</name>